<dbReference type="SMART" id="SM00479">
    <property type="entry name" value="EXOIII"/>
    <property type="match status" value="1"/>
</dbReference>
<evidence type="ECO:0000313" key="9">
    <source>
        <dbReference type="Proteomes" id="UP000267535"/>
    </source>
</evidence>
<dbReference type="GO" id="GO:0000175">
    <property type="term" value="F:3'-5'-RNA exonuclease activity"/>
    <property type="evidence" value="ECO:0007669"/>
    <property type="project" value="InterPro"/>
</dbReference>
<dbReference type="SUPFAM" id="SSF53098">
    <property type="entry name" value="Ribonuclease H-like"/>
    <property type="match status" value="1"/>
</dbReference>
<dbReference type="HAMAP" id="MF_00045">
    <property type="entry name" value="Oligoribonuclease"/>
    <property type="match status" value="1"/>
</dbReference>
<dbReference type="GO" id="GO:0006259">
    <property type="term" value="P:DNA metabolic process"/>
    <property type="evidence" value="ECO:0007669"/>
    <property type="project" value="UniProtKB-ARBA"/>
</dbReference>
<dbReference type="InterPro" id="IPR012337">
    <property type="entry name" value="RNaseH-like_sf"/>
</dbReference>
<dbReference type="GO" id="GO:0003676">
    <property type="term" value="F:nucleic acid binding"/>
    <property type="evidence" value="ECO:0007669"/>
    <property type="project" value="InterPro"/>
</dbReference>
<dbReference type="NCBIfam" id="NF003765">
    <property type="entry name" value="PRK05359.1"/>
    <property type="match status" value="1"/>
</dbReference>
<evidence type="ECO:0000256" key="6">
    <source>
        <dbReference type="HAMAP-Rule" id="MF_00045"/>
    </source>
</evidence>
<comment type="function">
    <text evidence="6">3'-to-5' exoribonuclease specific for small oligoribonucleotides.</text>
</comment>
<keyword evidence="6" id="KW-0963">Cytoplasm</keyword>
<comment type="caution">
    <text evidence="8">The sequence shown here is derived from an EMBL/GenBank/DDBJ whole genome shotgun (WGS) entry which is preliminary data.</text>
</comment>
<dbReference type="InterPro" id="IPR013520">
    <property type="entry name" value="Ribonucl_H"/>
</dbReference>
<evidence type="ECO:0000256" key="3">
    <source>
        <dbReference type="ARBA" id="ARBA00022801"/>
    </source>
</evidence>
<protein>
    <recommendedName>
        <fullName evidence="5 6">Oligoribonuclease</fullName>
        <ecNumber evidence="6">3.1.-.-</ecNumber>
    </recommendedName>
</protein>
<name>A0A3P1SRF4_9GAMM</name>
<dbReference type="CDD" id="cd06135">
    <property type="entry name" value="Orn"/>
    <property type="match status" value="1"/>
</dbReference>
<feature type="active site" evidence="6">
    <location>
        <position position="128"/>
    </location>
</feature>
<proteinExistence type="inferred from homology"/>
<dbReference type="EC" id="3.1.-.-" evidence="6"/>
<evidence type="ECO:0000256" key="4">
    <source>
        <dbReference type="ARBA" id="ARBA00022839"/>
    </source>
</evidence>
<evidence type="ECO:0000259" key="7">
    <source>
        <dbReference type="SMART" id="SM00479"/>
    </source>
</evidence>
<keyword evidence="9" id="KW-1185">Reference proteome</keyword>
<dbReference type="PANTHER" id="PTHR11046">
    <property type="entry name" value="OLIGORIBONUCLEASE, MITOCHONDRIAL"/>
    <property type="match status" value="1"/>
</dbReference>
<comment type="subcellular location">
    <subcellularLocation>
        <location evidence="6">Cytoplasm</location>
    </subcellularLocation>
</comment>
<gene>
    <name evidence="6" type="primary">orn</name>
    <name evidence="8" type="ORF">EHS89_09685</name>
</gene>
<comment type="similarity">
    <text evidence="1 6">Belongs to the oligoribonuclease family.</text>
</comment>
<keyword evidence="3 6" id="KW-0378">Hydrolase</keyword>
<dbReference type="Pfam" id="PF00929">
    <property type="entry name" value="RNase_T"/>
    <property type="match status" value="1"/>
</dbReference>
<dbReference type="AlphaFoldDB" id="A0A3P1SRF4"/>
<dbReference type="PANTHER" id="PTHR11046:SF0">
    <property type="entry name" value="OLIGORIBONUCLEASE, MITOCHONDRIAL"/>
    <property type="match status" value="1"/>
</dbReference>
<keyword evidence="2 6" id="KW-0540">Nuclease</keyword>
<keyword evidence="4 6" id="KW-0269">Exonuclease</keyword>
<dbReference type="Proteomes" id="UP000267535">
    <property type="component" value="Unassembled WGS sequence"/>
</dbReference>
<reference evidence="8 9" key="1">
    <citation type="submission" date="2018-11" db="EMBL/GenBank/DDBJ databases">
        <title>The draft genome sequence of Amphritea balenae JAMM 1525T.</title>
        <authorList>
            <person name="Fang Z."/>
            <person name="Zhang Y."/>
            <person name="Han X."/>
        </authorList>
    </citation>
    <scope>NUCLEOTIDE SEQUENCE [LARGE SCALE GENOMIC DNA]</scope>
    <source>
        <strain evidence="8 9">JAMM 1525</strain>
    </source>
</reference>
<evidence type="ECO:0000256" key="1">
    <source>
        <dbReference type="ARBA" id="ARBA00009921"/>
    </source>
</evidence>
<dbReference type="InterPro" id="IPR022894">
    <property type="entry name" value="Oligoribonuclease"/>
</dbReference>
<sequence length="181" mass="20721">MSRQDNLIWIDLEMTGLDPEHDRIIEIATIVTDSQLNILAEGPNLVVHQSDELLNSMDEWCTNQHGKSGLTRKVQESDISDAQAEQATIDFIAEYVDKGASPICGNSIGQDRRFLVKYMPELEAYFHYRNLDVSTIKELARRWAPEVLNGVVKKGSHLAMDDIKDSINELEHYRKTFFREV</sequence>
<dbReference type="FunFam" id="3.30.420.10:FF:000003">
    <property type="entry name" value="Oligoribonuclease"/>
    <property type="match status" value="1"/>
</dbReference>
<dbReference type="OrthoDB" id="9801329at2"/>
<accession>A0A3P1SRF4</accession>
<dbReference type="EMBL" id="RQXV01000004">
    <property type="protein sequence ID" value="RRC99748.1"/>
    <property type="molecule type" value="Genomic_DNA"/>
</dbReference>
<evidence type="ECO:0000313" key="8">
    <source>
        <dbReference type="EMBL" id="RRC99748.1"/>
    </source>
</evidence>
<dbReference type="GO" id="GO:0005737">
    <property type="term" value="C:cytoplasm"/>
    <property type="evidence" value="ECO:0007669"/>
    <property type="project" value="UniProtKB-SubCell"/>
</dbReference>
<dbReference type="RefSeq" id="WP_124925938.1">
    <property type="nucleotide sequence ID" value="NZ_BMOH01000006.1"/>
</dbReference>
<organism evidence="8 9">
    <name type="scientific">Amphritea balenae</name>
    <dbReference type="NCBI Taxonomy" id="452629"/>
    <lineage>
        <taxon>Bacteria</taxon>
        <taxon>Pseudomonadati</taxon>
        <taxon>Pseudomonadota</taxon>
        <taxon>Gammaproteobacteria</taxon>
        <taxon>Oceanospirillales</taxon>
        <taxon>Oceanospirillaceae</taxon>
        <taxon>Amphritea</taxon>
    </lineage>
</organism>
<evidence type="ECO:0000256" key="5">
    <source>
        <dbReference type="ARBA" id="ARBA00070964"/>
    </source>
</evidence>
<feature type="domain" description="Exonuclease" evidence="7">
    <location>
        <begin position="6"/>
        <end position="179"/>
    </location>
</feature>
<evidence type="ECO:0000256" key="2">
    <source>
        <dbReference type="ARBA" id="ARBA00022722"/>
    </source>
</evidence>
<dbReference type="Gene3D" id="3.30.420.10">
    <property type="entry name" value="Ribonuclease H-like superfamily/Ribonuclease H"/>
    <property type="match status" value="1"/>
</dbReference>
<dbReference type="InterPro" id="IPR036397">
    <property type="entry name" value="RNaseH_sf"/>
</dbReference>